<dbReference type="EMBL" id="KR029602">
    <property type="protein sequence ID" value="AKH48281.1"/>
    <property type="molecule type" value="Genomic_DNA"/>
</dbReference>
<reference evidence="1" key="2">
    <citation type="submission" date="2015-03" db="EMBL/GenBank/DDBJ databases">
        <authorList>
            <person name="Chow C.-E.T."/>
            <person name="Winget D.M."/>
            <person name="White R.A.III."/>
            <person name="Hallam S.J."/>
            <person name="Suttle C.A."/>
        </authorList>
    </citation>
    <scope>NUCLEOTIDE SEQUENCE</scope>
    <source>
        <strain evidence="1">Oxic1_7</strain>
    </source>
</reference>
<evidence type="ECO:0000313" key="1">
    <source>
        <dbReference type="EMBL" id="AKH48281.1"/>
    </source>
</evidence>
<organism evidence="1">
    <name type="scientific">uncultured marine virus</name>
    <dbReference type="NCBI Taxonomy" id="186617"/>
    <lineage>
        <taxon>Viruses</taxon>
        <taxon>environmental samples</taxon>
    </lineage>
</organism>
<sequence length="56" mass="6481">MRTCTDIFRKWKKSQHICARRTSLIEMQTVWHSTARSKAGTQLDSKPALCSMSFYG</sequence>
<name>A0A0F7LAU0_9VIRU</name>
<proteinExistence type="predicted"/>
<accession>A0A0F7LAU0</accession>
<protein>
    <submittedName>
        <fullName evidence="1">Uncharacterized protein</fullName>
    </submittedName>
</protein>
<reference evidence="1" key="1">
    <citation type="journal article" date="2015" name="Front. Microbiol.">
        <title>Combining genomic sequencing methods to explore viral diversity and reveal potential virus-host interactions.</title>
        <authorList>
            <person name="Chow C.E."/>
            <person name="Winget D.M."/>
            <person name="White R.A.III."/>
            <person name="Hallam S.J."/>
            <person name="Suttle C.A."/>
        </authorList>
    </citation>
    <scope>NUCLEOTIDE SEQUENCE</scope>
    <source>
        <strain evidence="1">Oxic1_7</strain>
    </source>
</reference>